<dbReference type="AlphaFoldDB" id="A0A6G1IGY8"/>
<gene>
    <name evidence="1" type="ORF">K458DRAFT_395991</name>
</gene>
<protein>
    <submittedName>
        <fullName evidence="1">Uncharacterized protein</fullName>
    </submittedName>
</protein>
<evidence type="ECO:0000313" key="2">
    <source>
        <dbReference type="Proteomes" id="UP000799291"/>
    </source>
</evidence>
<dbReference type="EMBL" id="MU005622">
    <property type="protein sequence ID" value="KAF2677494.1"/>
    <property type="molecule type" value="Genomic_DNA"/>
</dbReference>
<dbReference type="Proteomes" id="UP000799291">
    <property type="component" value="Unassembled WGS sequence"/>
</dbReference>
<keyword evidence="2" id="KW-1185">Reference proteome</keyword>
<evidence type="ECO:0000313" key="1">
    <source>
        <dbReference type="EMBL" id="KAF2677494.1"/>
    </source>
</evidence>
<accession>A0A6G1IGY8</accession>
<sequence length="500" mass="57804">MPILPLLPDELLLGIAADLCRSDLCNLALACRRTAPVAQKALYTEIDLFRRKNSSQIVYLAQTLLDRPDIATMVRKLQMTVGYPKGSFVHREPAMPYREACKRVIRSLEIVQKSRKAWSTRTKEWLNELRVGYDSAWAGIILCLVPNLHSLYFNFRNLHPEEIDPRRKWKDMSPLYKLFGRDSEFDLSVIPGLRNLTDLYYSGEEIPSSWFRLPSLQDVELDLAVTPDLDQIRLADPSPLQTNQLDTLSLITTDAHLFLYEFNSFPIDGLSWQFLNLRNFPSLETLILRYTDIEFDALSSRRQGNCANLFTRPGAVSHALRHFEIWWYSGPHYTHLTPIPLQLAETFNKLLRVALPQQLLLGRQFSARLRSNCHTPLTSVLPSSIQTLEISDPTQEIRRWLEELLRVKTSFPHLEAVTFHIYRERGNIREDEHEVWTRLDDAGIFCCVADDEGYQWAPWSERAEGVADVAGWLERLDEPEDRTVVGLGQFWDLVENCSEF</sequence>
<proteinExistence type="predicted"/>
<organism evidence="1 2">
    <name type="scientific">Lentithecium fluviatile CBS 122367</name>
    <dbReference type="NCBI Taxonomy" id="1168545"/>
    <lineage>
        <taxon>Eukaryota</taxon>
        <taxon>Fungi</taxon>
        <taxon>Dikarya</taxon>
        <taxon>Ascomycota</taxon>
        <taxon>Pezizomycotina</taxon>
        <taxon>Dothideomycetes</taxon>
        <taxon>Pleosporomycetidae</taxon>
        <taxon>Pleosporales</taxon>
        <taxon>Massarineae</taxon>
        <taxon>Lentitheciaceae</taxon>
        <taxon>Lentithecium</taxon>
    </lineage>
</organism>
<reference evidence="1" key="1">
    <citation type="journal article" date="2020" name="Stud. Mycol.">
        <title>101 Dothideomycetes genomes: a test case for predicting lifestyles and emergence of pathogens.</title>
        <authorList>
            <person name="Haridas S."/>
            <person name="Albert R."/>
            <person name="Binder M."/>
            <person name="Bloem J."/>
            <person name="Labutti K."/>
            <person name="Salamov A."/>
            <person name="Andreopoulos B."/>
            <person name="Baker S."/>
            <person name="Barry K."/>
            <person name="Bills G."/>
            <person name="Bluhm B."/>
            <person name="Cannon C."/>
            <person name="Castanera R."/>
            <person name="Culley D."/>
            <person name="Daum C."/>
            <person name="Ezra D."/>
            <person name="Gonzalez J."/>
            <person name="Henrissat B."/>
            <person name="Kuo A."/>
            <person name="Liang C."/>
            <person name="Lipzen A."/>
            <person name="Lutzoni F."/>
            <person name="Magnuson J."/>
            <person name="Mondo S."/>
            <person name="Nolan M."/>
            <person name="Ohm R."/>
            <person name="Pangilinan J."/>
            <person name="Park H.-J."/>
            <person name="Ramirez L."/>
            <person name="Alfaro M."/>
            <person name="Sun H."/>
            <person name="Tritt A."/>
            <person name="Yoshinaga Y."/>
            <person name="Zwiers L.-H."/>
            <person name="Turgeon B."/>
            <person name="Goodwin S."/>
            <person name="Spatafora J."/>
            <person name="Crous P."/>
            <person name="Grigoriev I."/>
        </authorList>
    </citation>
    <scope>NUCLEOTIDE SEQUENCE</scope>
    <source>
        <strain evidence="1">CBS 122367</strain>
    </source>
</reference>
<name>A0A6G1IGY8_9PLEO</name>
<dbReference type="OrthoDB" id="3750626at2759"/>